<dbReference type="Proteomes" id="UP001234989">
    <property type="component" value="Chromosome 4"/>
</dbReference>
<sequence length="163" mass="18775">MEINVKYKNDDGDPLTEPALYRRFIGCLIYLTITRPDISYPKCKKQPRISKSSTEAEYRSMSAACSEIVWIRRLMAELHISLDGSTTLHVANTSAIQIATNPVHHENTKHIEVDCHYIRELVVDQVISLRHITSHDQLADLFIKAMTRSRHQFLLSKLMLLDK</sequence>
<protein>
    <submittedName>
        <fullName evidence="1">Uncharacterized protein</fullName>
    </submittedName>
</protein>
<proteinExistence type="predicted"/>
<accession>A0AAF0TN15</accession>
<dbReference type="PANTHER" id="PTHR11439">
    <property type="entry name" value="GAG-POL-RELATED RETROTRANSPOSON"/>
    <property type="match status" value="1"/>
</dbReference>
<dbReference type="AlphaFoldDB" id="A0AAF0TN15"/>
<reference evidence="1" key="1">
    <citation type="submission" date="2023-08" db="EMBL/GenBank/DDBJ databases">
        <title>A de novo genome assembly of Solanum verrucosum Schlechtendal, a Mexican diploid species geographically isolated from the other diploid A-genome species in potato relatives.</title>
        <authorList>
            <person name="Hosaka K."/>
        </authorList>
    </citation>
    <scope>NUCLEOTIDE SEQUENCE</scope>
    <source>
        <tissue evidence="1">Young leaves</tissue>
    </source>
</reference>
<dbReference type="PANTHER" id="PTHR11439:SF497">
    <property type="entry name" value="CYSTEINE-RICH RLK (RECEPTOR-LIKE PROTEIN KINASE) 8"/>
    <property type="match status" value="1"/>
</dbReference>
<dbReference type="CDD" id="cd09272">
    <property type="entry name" value="RNase_HI_RT_Ty1"/>
    <property type="match status" value="1"/>
</dbReference>
<evidence type="ECO:0000313" key="2">
    <source>
        <dbReference type="Proteomes" id="UP001234989"/>
    </source>
</evidence>
<keyword evidence="2" id="KW-1185">Reference proteome</keyword>
<gene>
    <name evidence="1" type="ORF">MTR67_018864</name>
</gene>
<name>A0AAF0TN15_SOLVR</name>
<organism evidence="1 2">
    <name type="scientific">Solanum verrucosum</name>
    <dbReference type="NCBI Taxonomy" id="315347"/>
    <lineage>
        <taxon>Eukaryota</taxon>
        <taxon>Viridiplantae</taxon>
        <taxon>Streptophyta</taxon>
        <taxon>Embryophyta</taxon>
        <taxon>Tracheophyta</taxon>
        <taxon>Spermatophyta</taxon>
        <taxon>Magnoliopsida</taxon>
        <taxon>eudicotyledons</taxon>
        <taxon>Gunneridae</taxon>
        <taxon>Pentapetalae</taxon>
        <taxon>asterids</taxon>
        <taxon>lamiids</taxon>
        <taxon>Solanales</taxon>
        <taxon>Solanaceae</taxon>
        <taxon>Solanoideae</taxon>
        <taxon>Solaneae</taxon>
        <taxon>Solanum</taxon>
    </lineage>
</organism>
<evidence type="ECO:0000313" key="1">
    <source>
        <dbReference type="EMBL" id="WMV25479.1"/>
    </source>
</evidence>
<dbReference type="EMBL" id="CP133615">
    <property type="protein sequence ID" value="WMV25479.1"/>
    <property type="molecule type" value="Genomic_DNA"/>
</dbReference>